<dbReference type="KEGG" id="cpoy:GP475_08715"/>
<accession>A0A7H0SQ83</accession>
<feature type="region of interest" description="Disordered" evidence="1">
    <location>
        <begin position="1"/>
        <end position="23"/>
    </location>
</feature>
<reference evidence="2 3" key="1">
    <citation type="submission" date="2019-12" db="EMBL/GenBank/DDBJ databases">
        <title>Corynebacterium sp. nov., isolated from feces of the Anser Albifrons in China.</title>
        <authorList>
            <person name="Liu Q."/>
        </authorList>
    </citation>
    <scope>NUCLEOTIDE SEQUENCE [LARGE SCALE GENOMIC DNA]</scope>
    <source>
        <strain evidence="2 3">4H37-19</strain>
    </source>
</reference>
<name>A0A7H0SQ83_9CORY</name>
<gene>
    <name evidence="2" type="ORF">GP475_08715</name>
</gene>
<keyword evidence="3" id="KW-1185">Reference proteome</keyword>
<protein>
    <submittedName>
        <fullName evidence="2">Uncharacterized protein</fullName>
    </submittedName>
</protein>
<dbReference type="EMBL" id="CP046884">
    <property type="protein sequence ID" value="QNQ90708.1"/>
    <property type="molecule type" value="Genomic_DNA"/>
</dbReference>
<dbReference type="Proteomes" id="UP000516320">
    <property type="component" value="Chromosome"/>
</dbReference>
<dbReference type="RefSeq" id="WP_187974022.1">
    <property type="nucleotide sequence ID" value="NZ_CP046884.1"/>
</dbReference>
<proteinExistence type="predicted"/>
<evidence type="ECO:0000256" key="1">
    <source>
        <dbReference type="SAM" id="MobiDB-lite"/>
    </source>
</evidence>
<dbReference type="AlphaFoldDB" id="A0A7H0SQ83"/>
<evidence type="ECO:0000313" key="3">
    <source>
        <dbReference type="Proteomes" id="UP000516320"/>
    </source>
</evidence>
<organism evidence="2 3">
    <name type="scientific">Corynebacterium poyangense</name>
    <dbReference type="NCBI Taxonomy" id="2684405"/>
    <lineage>
        <taxon>Bacteria</taxon>
        <taxon>Bacillati</taxon>
        <taxon>Actinomycetota</taxon>
        <taxon>Actinomycetes</taxon>
        <taxon>Mycobacteriales</taxon>
        <taxon>Corynebacteriaceae</taxon>
        <taxon>Corynebacterium</taxon>
    </lineage>
</organism>
<sequence>MAWVKKGSLQGPPGPAGTAGKDYAVPAWQRGGGPLRDDGAINLGTGGKQNYFWRVDRGIFEYWFDITWGRGASSRGGSLRITVPYAPNGIEAVGVGSYWSQGGGFAMVINPFVRAGSKEMRFLVHKSGGDDTQAEMRIWDGRYGTGSGIPANPGYTLDQELSSIKGHIRYPIA</sequence>
<evidence type="ECO:0000313" key="2">
    <source>
        <dbReference type="EMBL" id="QNQ90708.1"/>
    </source>
</evidence>